<evidence type="ECO:0000256" key="5">
    <source>
        <dbReference type="ARBA" id="ARBA00023159"/>
    </source>
</evidence>
<keyword evidence="3" id="KW-0805">Transcription regulation</keyword>
<evidence type="ECO:0000313" key="11">
    <source>
        <dbReference type="EMBL" id="KAB2046839.1"/>
    </source>
</evidence>
<dbReference type="PROSITE" id="PS51032">
    <property type="entry name" value="AP2_ERF"/>
    <property type="match status" value="2"/>
</dbReference>
<dbReference type="SUPFAM" id="SSF54171">
    <property type="entry name" value="DNA-binding domain"/>
    <property type="match status" value="2"/>
</dbReference>
<dbReference type="Pfam" id="PF00847">
    <property type="entry name" value="AP2"/>
    <property type="match status" value="2"/>
</dbReference>
<dbReference type="InterPro" id="IPR036955">
    <property type="entry name" value="AP2/ERF_dom_sf"/>
</dbReference>
<comment type="similarity">
    <text evidence="8">Belongs to the AP2/ERF transcription factor family. AP2 subfamily.</text>
</comment>
<dbReference type="GO" id="GO:0003677">
    <property type="term" value="F:DNA binding"/>
    <property type="evidence" value="ECO:0007669"/>
    <property type="project" value="UniProtKB-KW"/>
</dbReference>
<evidence type="ECO:0000256" key="1">
    <source>
        <dbReference type="ARBA" id="ARBA00004123"/>
    </source>
</evidence>
<sequence>MKRSSTCSSSSNSSIASLSSPSSPSSSSLSSSSSSESPQNVVSVISEKPKGKRVRKNQNQKCISSNANTNRRSSIYRGVTRHRWTGRFEAHLWDKTSWNNIQNKKGRQVYLGAYDSEEDAARTYDLAALKYWGPETTLNFSVERYGKEIEEMNKVSKEEYLASLRRRSSGFSRGISKYRGVARHHHNGRWEARIGRVFGNKYLYLGTYNTEEEAAAAYDMAALEYRGVNAITNFDISHYVERLKEKGILFLDPTPEQSPRSVEVGPIEVEQQPQQGYEAADEHQHFQNMQMQLRLCNDNATTMVGTETTDGNELAWSFCMDSGLTSFFSPEFPNVFDDIGFKDNIDSLFDLGNNKNAVGRKCLSDEASCVEVGDSSTTFL</sequence>
<keyword evidence="12" id="KW-1185">Reference proteome</keyword>
<proteinExistence type="inferred from homology"/>
<feature type="domain" description="AP2/ERF" evidence="10">
    <location>
        <begin position="177"/>
        <end position="235"/>
    </location>
</feature>
<evidence type="ECO:0000256" key="4">
    <source>
        <dbReference type="ARBA" id="ARBA00023125"/>
    </source>
</evidence>
<evidence type="ECO:0000256" key="6">
    <source>
        <dbReference type="ARBA" id="ARBA00023163"/>
    </source>
</evidence>
<evidence type="ECO:0000256" key="2">
    <source>
        <dbReference type="ARBA" id="ARBA00022737"/>
    </source>
</evidence>
<dbReference type="GO" id="GO:0003700">
    <property type="term" value="F:DNA-binding transcription factor activity"/>
    <property type="evidence" value="ECO:0007669"/>
    <property type="project" value="InterPro"/>
</dbReference>
<feature type="compositionally biased region" description="Polar residues" evidence="9">
    <location>
        <begin position="59"/>
        <end position="69"/>
    </location>
</feature>
<feature type="compositionally biased region" description="Low complexity" evidence="9">
    <location>
        <begin position="1"/>
        <end position="37"/>
    </location>
</feature>
<dbReference type="AlphaFoldDB" id="A0A5J5SYU5"/>
<dbReference type="EMBL" id="CM018214">
    <property type="protein sequence ID" value="KAB2046839.1"/>
    <property type="molecule type" value="Genomic_DNA"/>
</dbReference>
<dbReference type="SMART" id="SM00380">
    <property type="entry name" value="AP2"/>
    <property type="match status" value="2"/>
</dbReference>
<evidence type="ECO:0000256" key="3">
    <source>
        <dbReference type="ARBA" id="ARBA00023015"/>
    </source>
</evidence>
<dbReference type="FunFam" id="3.30.730.10:FF:000002">
    <property type="entry name" value="AP2-like ethylene-responsive transcription factor"/>
    <property type="match status" value="1"/>
</dbReference>
<keyword evidence="7" id="KW-0539">Nucleus</keyword>
<name>A0A5J5SYU5_GOSBA</name>
<dbReference type="PANTHER" id="PTHR32467">
    <property type="entry name" value="AP2-LIKE ETHYLENE-RESPONSIVE TRANSCRIPTION FACTOR"/>
    <property type="match status" value="1"/>
</dbReference>
<dbReference type="PRINTS" id="PR00367">
    <property type="entry name" value="ETHRSPELEMNT"/>
</dbReference>
<evidence type="ECO:0000256" key="9">
    <source>
        <dbReference type="SAM" id="MobiDB-lite"/>
    </source>
</evidence>
<keyword evidence="5" id="KW-0010">Activator</keyword>
<dbReference type="InterPro" id="IPR016177">
    <property type="entry name" value="DNA-bd_dom_sf"/>
</dbReference>
<dbReference type="Gene3D" id="3.30.730.10">
    <property type="entry name" value="AP2/ERF domain"/>
    <property type="match status" value="2"/>
</dbReference>
<keyword evidence="4" id="KW-0238">DNA-binding</keyword>
<comment type="subcellular location">
    <subcellularLocation>
        <location evidence="1">Nucleus</location>
    </subcellularLocation>
</comment>
<gene>
    <name evidence="11" type="ORF">ES319_A13G003600v1</name>
</gene>
<keyword evidence="6" id="KW-0804">Transcription</keyword>
<organism evidence="11 12">
    <name type="scientific">Gossypium barbadense</name>
    <name type="common">Sea Island cotton</name>
    <name type="synonym">Hibiscus barbadensis</name>
    <dbReference type="NCBI Taxonomy" id="3634"/>
    <lineage>
        <taxon>Eukaryota</taxon>
        <taxon>Viridiplantae</taxon>
        <taxon>Streptophyta</taxon>
        <taxon>Embryophyta</taxon>
        <taxon>Tracheophyta</taxon>
        <taxon>Spermatophyta</taxon>
        <taxon>Magnoliopsida</taxon>
        <taxon>eudicotyledons</taxon>
        <taxon>Gunneridae</taxon>
        <taxon>Pentapetalae</taxon>
        <taxon>rosids</taxon>
        <taxon>malvids</taxon>
        <taxon>Malvales</taxon>
        <taxon>Malvaceae</taxon>
        <taxon>Malvoideae</taxon>
        <taxon>Gossypium</taxon>
    </lineage>
</organism>
<dbReference type="CDD" id="cd00018">
    <property type="entry name" value="AP2"/>
    <property type="match status" value="2"/>
</dbReference>
<evidence type="ECO:0000256" key="8">
    <source>
        <dbReference type="ARBA" id="ARBA00037973"/>
    </source>
</evidence>
<evidence type="ECO:0000313" key="12">
    <source>
        <dbReference type="Proteomes" id="UP000327439"/>
    </source>
</evidence>
<accession>A0A5J5SYU5</accession>
<protein>
    <recommendedName>
        <fullName evidence="10">AP2/ERF domain-containing protein</fullName>
    </recommendedName>
</protein>
<keyword evidence="2" id="KW-0677">Repeat</keyword>
<evidence type="ECO:0000259" key="10">
    <source>
        <dbReference type="PROSITE" id="PS51032"/>
    </source>
</evidence>
<dbReference type="Proteomes" id="UP000327439">
    <property type="component" value="Chromosome A13"/>
</dbReference>
<dbReference type="OrthoDB" id="207175at2759"/>
<dbReference type="FunFam" id="3.30.730.10:FF:000004">
    <property type="entry name" value="AP2-like ethylene-responsive transcription factor"/>
    <property type="match status" value="1"/>
</dbReference>
<feature type="region of interest" description="Disordered" evidence="9">
    <location>
        <begin position="1"/>
        <end position="69"/>
    </location>
</feature>
<feature type="domain" description="AP2/ERF" evidence="10">
    <location>
        <begin position="75"/>
        <end position="141"/>
    </location>
</feature>
<evidence type="ECO:0000256" key="7">
    <source>
        <dbReference type="ARBA" id="ARBA00023242"/>
    </source>
</evidence>
<dbReference type="GO" id="GO:0005634">
    <property type="term" value="C:nucleus"/>
    <property type="evidence" value="ECO:0007669"/>
    <property type="project" value="UniProtKB-SubCell"/>
</dbReference>
<dbReference type="PANTHER" id="PTHR32467:SF97">
    <property type="entry name" value="ETHYLENE-RESPONSIVE TRANSCRIPTION FACTOR WRI1"/>
    <property type="match status" value="1"/>
</dbReference>
<reference evidence="12" key="1">
    <citation type="journal article" date="2020" name="Nat. Genet.">
        <title>Genomic diversifications of five Gossypium allopolyploid species and their impact on cotton improvement.</title>
        <authorList>
            <person name="Chen Z.J."/>
            <person name="Sreedasyam A."/>
            <person name="Ando A."/>
            <person name="Song Q."/>
            <person name="De Santiago L.M."/>
            <person name="Hulse-Kemp A.M."/>
            <person name="Ding M."/>
            <person name="Ye W."/>
            <person name="Kirkbride R.C."/>
            <person name="Jenkins J."/>
            <person name="Plott C."/>
            <person name="Lovell J."/>
            <person name="Lin Y.M."/>
            <person name="Vaughn R."/>
            <person name="Liu B."/>
            <person name="Simpson S."/>
            <person name="Scheffler B.E."/>
            <person name="Wen L."/>
            <person name="Saski C.A."/>
            <person name="Grover C.E."/>
            <person name="Hu G."/>
            <person name="Conover J.L."/>
            <person name="Carlson J.W."/>
            <person name="Shu S."/>
            <person name="Boston L.B."/>
            <person name="Williams M."/>
            <person name="Peterson D.G."/>
            <person name="McGee K."/>
            <person name="Jones D.C."/>
            <person name="Wendel J.F."/>
            <person name="Stelly D.M."/>
            <person name="Grimwood J."/>
            <person name="Schmutz J."/>
        </authorList>
    </citation>
    <scope>NUCLEOTIDE SEQUENCE [LARGE SCALE GENOMIC DNA]</scope>
    <source>
        <strain evidence="12">cv. 3-79</strain>
    </source>
</reference>
<dbReference type="InterPro" id="IPR001471">
    <property type="entry name" value="AP2/ERF_dom"/>
</dbReference>